<dbReference type="EMBL" id="MK797984">
    <property type="protein sequence ID" value="QCG75994.1"/>
    <property type="molecule type" value="Genomic_DNA"/>
</dbReference>
<reference evidence="2" key="1">
    <citation type="journal article" date="2020" name="bioRxiv">
        <title>Integrative omics analysis of Pseudomonas aeruginosa virus PA5oct highlights the molecular complexity of jumbo phages.</title>
        <authorList>
            <person name="Lood C."/>
            <person name="Danis-Wlodarczyk K."/>
            <person name="Blasdel B.G."/>
            <person name="Jang H.B."/>
            <person name="Vandenheuvel D."/>
            <person name="Briers Y."/>
            <person name="Noben J.-P."/>
            <person name="van Noort V."/>
            <person name="Drulis-Kawa Z."/>
            <person name="Lavigne R."/>
        </authorList>
    </citation>
    <scope>NUCLEOTIDE SEQUENCE [LARGE SCALE GENOMIC DNA]</scope>
</reference>
<evidence type="ECO:0000313" key="2">
    <source>
        <dbReference type="Proteomes" id="UP000316733"/>
    </source>
</evidence>
<protein>
    <submittedName>
        <fullName evidence="1">Uncharacterized protein</fullName>
    </submittedName>
</protein>
<accession>A0A4Y5JTL3</accession>
<keyword evidence="2" id="KW-1185">Reference proteome</keyword>
<sequence>MNSILLRSRILSYETINSFFNILSAISSKRNHTWSAVRSVSCECFRDNNNYTRVNFSVETFADNTFILARYRSNKA</sequence>
<dbReference type="Proteomes" id="UP000316733">
    <property type="component" value="Segment"/>
</dbReference>
<evidence type="ECO:0000313" key="1">
    <source>
        <dbReference type="EMBL" id="QCG75994.1"/>
    </source>
</evidence>
<organism evidence="1 2">
    <name type="scientific">Pseudomonas phage vB_PaeM_PA5oct</name>
    <dbReference type="NCBI Taxonomy" id="2163605"/>
    <lineage>
        <taxon>Viruses</taxon>
        <taxon>Duplodnaviria</taxon>
        <taxon>Heunggongvirae</taxon>
        <taxon>Uroviricota</taxon>
        <taxon>Caudoviricetes</taxon>
        <taxon>Arenbergviridae</taxon>
        <taxon>Wroclawvirus</taxon>
        <taxon>Wroclawvirus PA5oct</taxon>
    </lineage>
</organism>
<name>A0A4Y5JTL3_9CAUD</name>
<proteinExistence type="predicted"/>
<gene>
    <name evidence="1" type="ORF">EST35_0112</name>
</gene>